<dbReference type="RefSeq" id="XP_008615443.1">
    <property type="nucleotide sequence ID" value="XM_008617221.1"/>
</dbReference>
<dbReference type="VEuPathDB" id="FungiDB:SDRG_11191"/>
<evidence type="ECO:0000313" key="2">
    <source>
        <dbReference type="EMBL" id="EQC31004.1"/>
    </source>
</evidence>
<protein>
    <submittedName>
        <fullName evidence="2">Uncharacterized protein</fullName>
    </submittedName>
</protein>
<keyword evidence="3" id="KW-1185">Reference proteome</keyword>
<evidence type="ECO:0000313" key="3">
    <source>
        <dbReference type="Proteomes" id="UP000030762"/>
    </source>
</evidence>
<dbReference type="EMBL" id="JH767171">
    <property type="protein sequence ID" value="EQC31004.1"/>
    <property type="molecule type" value="Genomic_DNA"/>
</dbReference>
<dbReference type="GeneID" id="19951918"/>
<sequence length="264" mass="30277">MFAHRVRLPGRLSMIAAAPRPRSASLEAAPREIPALRPTSSTEGFSRLPSLDEDEDLQIQYLDDNDDDDEIPYVDRLSASTTVLSWDDMADATDVEIVRARDTYSPLSRLSDIYKLQHLLLLQNAQARSQRSYSCNDLHDTIRKVATEFVAAWRQRARSSAVASFEFQLLEWAQVIFSYEGQIYDDRCLRTMDQRGMEKELLHVRKKVEAIHAKLMLVHVSDRATKHQATTSSTHLLDRIQKILRDVAGTHHFHRSGKVDYMQL</sequence>
<accession>T0PZL6</accession>
<feature type="region of interest" description="Disordered" evidence="1">
    <location>
        <begin position="21"/>
        <end position="49"/>
    </location>
</feature>
<dbReference type="OrthoDB" id="69609at2759"/>
<evidence type="ECO:0000256" key="1">
    <source>
        <dbReference type="SAM" id="MobiDB-lite"/>
    </source>
</evidence>
<dbReference type="InParanoid" id="T0PZL6"/>
<dbReference type="AlphaFoldDB" id="T0PZL6"/>
<dbReference type="OMA" id="SCNDLHD"/>
<name>T0PZL6_SAPDV</name>
<proteinExistence type="predicted"/>
<reference evidence="2 3" key="1">
    <citation type="submission" date="2012-04" db="EMBL/GenBank/DDBJ databases">
        <title>The Genome Sequence of Saprolegnia declina VS20.</title>
        <authorList>
            <consortium name="The Broad Institute Genome Sequencing Platform"/>
            <person name="Russ C."/>
            <person name="Nusbaum C."/>
            <person name="Tyler B."/>
            <person name="van West P."/>
            <person name="Dieguez-Uribeondo J."/>
            <person name="de Bruijn I."/>
            <person name="Tripathy S."/>
            <person name="Jiang R."/>
            <person name="Young S.K."/>
            <person name="Zeng Q."/>
            <person name="Gargeya S."/>
            <person name="Fitzgerald M."/>
            <person name="Haas B."/>
            <person name="Abouelleil A."/>
            <person name="Alvarado L."/>
            <person name="Arachchi H.M."/>
            <person name="Berlin A."/>
            <person name="Chapman S.B."/>
            <person name="Goldberg J."/>
            <person name="Griggs A."/>
            <person name="Gujja S."/>
            <person name="Hansen M."/>
            <person name="Howarth C."/>
            <person name="Imamovic A."/>
            <person name="Larimer J."/>
            <person name="McCowen C."/>
            <person name="Montmayeur A."/>
            <person name="Murphy C."/>
            <person name="Neiman D."/>
            <person name="Pearson M."/>
            <person name="Priest M."/>
            <person name="Roberts A."/>
            <person name="Saif S."/>
            <person name="Shea T."/>
            <person name="Sisk P."/>
            <person name="Sykes S."/>
            <person name="Wortman J."/>
            <person name="Nusbaum C."/>
            <person name="Birren B."/>
        </authorList>
    </citation>
    <scope>NUCLEOTIDE SEQUENCE [LARGE SCALE GENOMIC DNA]</scope>
    <source>
        <strain evidence="2 3">VS20</strain>
    </source>
</reference>
<gene>
    <name evidence="2" type="ORF">SDRG_11191</name>
</gene>
<organism evidence="2 3">
    <name type="scientific">Saprolegnia diclina (strain VS20)</name>
    <dbReference type="NCBI Taxonomy" id="1156394"/>
    <lineage>
        <taxon>Eukaryota</taxon>
        <taxon>Sar</taxon>
        <taxon>Stramenopiles</taxon>
        <taxon>Oomycota</taxon>
        <taxon>Saprolegniomycetes</taxon>
        <taxon>Saprolegniales</taxon>
        <taxon>Saprolegniaceae</taxon>
        <taxon>Saprolegnia</taxon>
    </lineage>
</organism>
<dbReference type="Proteomes" id="UP000030762">
    <property type="component" value="Unassembled WGS sequence"/>
</dbReference>